<organism evidence="2 3">
    <name type="scientific">Chitinophaga nivalis</name>
    <dbReference type="NCBI Taxonomy" id="2991709"/>
    <lineage>
        <taxon>Bacteria</taxon>
        <taxon>Pseudomonadati</taxon>
        <taxon>Bacteroidota</taxon>
        <taxon>Chitinophagia</taxon>
        <taxon>Chitinophagales</taxon>
        <taxon>Chitinophagaceae</taxon>
        <taxon>Chitinophaga</taxon>
    </lineage>
</organism>
<dbReference type="Proteomes" id="UP001207742">
    <property type="component" value="Unassembled WGS sequence"/>
</dbReference>
<reference evidence="2 3" key="1">
    <citation type="submission" date="2022-10" db="EMBL/GenBank/DDBJ databases">
        <title>Chitinophaga nivalis PC15 sp. nov., isolated from Pyeongchang county, South Korea.</title>
        <authorList>
            <person name="Trinh H.N."/>
        </authorList>
    </citation>
    <scope>NUCLEOTIDE SEQUENCE [LARGE SCALE GENOMIC DNA]</scope>
    <source>
        <strain evidence="2 3">PC14</strain>
    </source>
</reference>
<name>A0ABT3IKN8_9BACT</name>
<dbReference type="EMBL" id="JAPDNS010000001">
    <property type="protein sequence ID" value="MCW3484375.1"/>
    <property type="molecule type" value="Genomic_DNA"/>
</dbReference>
<evidence type="ECO:0000256" key="1">
    <source>
        <dbReference type="ARBA" id="ARBA00023251"/>
    </source>
</evidence>
<dbReference type="InterPro" id="IPR000335">
    <property type="entry name" value="Bleomycin-R"/>
</dbReference>
<dbReference type="Gene3D" id="3.10.180.10">
    <property type="entry name" value="2,3-Dihydroxybiphenyl 1,2-Dioxygenase, domain 1"/>
    <property type="match status" value="1"/>
</dbReference>
<evidence type="ECO:0000313" key="3">
    <source>
        <dbReference type="Proteomes" id="UP001207742"/>
    </source>
</evidence>
<accession>A0ABT3IKN8</accession>
<keyword evidence="1" id="KW-0046">Antibiotic resistance</keyword>
<sequence>MKEYAIPMLPSTAMKETLAFYTAMGFVITYQQQAPNTYVCMKIRDIELHFFSLKQIKPESNFSTCYLIVDNIDLLFQSFTAGLKEKLGKVPVKGIPRINPLKDMPSYGVRQFVVVDPSGNYIRIGQPIKKEQSLLFEENGQKPMAGTPLQKAYELGNRLANGKDDIDKAAKVLDAALQAADETDLLHLFKVVSLRIDIADRQNDTTLIAALSIKGKELLTKITDHTPIEADLQAFEKYSG</sequence>
<proteinExistence type="predicted"/>
<gene>
    <name evidence="2" type="ORF">OL497_10750</name>
</gene>
<protein>
    <submittedName>
        <fullName evidence="2">VOC family protein</fullName>
    </submittedName>
</protein>
<keyword evidence="3" id="KW-1185">Reference proteome</keyword>
<evidence type="ECO:0000313" key="2">
    <source>
        <dbReference type="EMBL" id="MCW3484375.1"/>
    </source>
</evidence>
<dbReference type="RefSeq" id="WP_264729954.1">
    <property type="nucleotide sequence ID" value="NZ_JAPDNR010000001.1"/>
</dbReference>
<dbReference type="InterPro" id="IPR029068">
    <property type="entry name" value="Glyas_Bleomycin-R_OHBP_Dase"/>
</dbReference>
<comment type="caution">
    <text evidence="2">The sequence shown here is derived from an EMBL/GenBank/DDBJ whole genome shotgun (WGS) entry which is preliminary data.</text>
</comment>
<dbReference type="SUPFAM" id="SSF54593">
    <property type="entry name" value="Glyoxalase/Bleomycin resistance protein/Dihydroxybiphenyl dioxygenase"/>
    <property type="match status" value="1"/>
</dbReference>
<dbReference type="CDD" id="cd08349">
    <property type="entry name" value="BLMA_like"/>
    <property type="match status" value="1"/>
</dbReference>